<reference evidence="4 5" key="1">
    <citation type="journal article" date="2018" name="Sci. Rep.">
        <title>Comparative analysis of the Pocillopora damicornis genome highlights role of immune system in coral evolution.</title>
        <authorList>
            <person name="Cunning R."/>
            <person name="Bay R.A."/>
            <person name="Gillette P."/>
            <person name="Baker A.C."/>
            <person name="Traylor-Knowles N."/>
        </authorList>
    </citation>
    <scope>NUCLEOTIDE SEQUENCE [LARGE SCALE GENOMIC DNA]</scope>
    <source>
        <strain evidence="4">RSMAS</strain>
        <tissue evidence="4">Whole animal</tissue>
    </source>
</reference>
<keyword evidence="1" id="KW-0106">Calcium</keyword>
<dbReference type="InterPro" id="IPR018247">
    <property type="entry name" value="EF_Hand_1_Ca_BS"/>
</dbReference>
<dbReference type="OrthoDB" id="26525at2759"/>
<keyword evidence="5" id="KW-1185">Reference proteome</keyword>
<dbReference type="EMBL" id="RCHS01001270">
    <property type="protein sequence ID" value="RMX54407.1"/>
    <property type="molecule type" value="Genomic_DNA"/>
</dbReference>
<feature type="compositionally biased region" description="Basic residues" evidence="2">
    <location>
        <begin position="60"/>
        <end position="73"/>
    </location>
</feature>
<dbReference type="CDD" id="cd00051">
    <property type="entry name" value="EFh"/>
    <property type="match status" value="1"/>
</dbReference>
<feature type="domain" description="EF-hand" evidence="3">
    <location>
        <begin position="935"/>
        <end position="970"/>
    </location>
</feature>
<feature type="domain" description="EF-hand" evidence="3">
    <location>
        <begin position="971"/>
        <end position="1003"/>
    </location>
</feature>
<accession>A0A3M6UL56</accession>
<evidence type="ECO:0000313" key="4">
    <source>
        <dbReference type="EMBL" id="RMX54407.1"/>
    </source>
</evidence>
<dbReference type="Proteomes" id="UP000275408">
    <property type="component" value="Unassembled WGS sequence"/>
</dbReference>
<dbReference type="SMART" id="SM00054">
    <property type="entry name" value="EFh"/>
    <property type="match status" value="5"/>
</dbReference>
<dbReference type="GO" id="GO:0005509">
    <property type="term" value="F:calcium ion binding"/>
    <property type="evidence" value="ECO:0007669"/>
    <property type="project" value="InterPro"/>
</dbReference>
<organism evidence="4 5">
    <name type="scientific">Pocillopora damicornis</name>
    <name type="common">Cauliflower coral</name>
    <name type="synonym">Millepora damicornis</name>
    <dbReference type="NCBI Taxonomy" id="46731"/>
    <lineage>
        <taxon>Eukaryota</taxon>
        <taxon>Metazoa</taxon>
        <taxon>Cnidaria</taxon>
        <taxon>Anthozoa</taxon>
        <taxon>Hexacorallia</taxon>
        <taxon>Scleractinia</taxon>
        <taxon>Astrocoeniina</taxon>
        <taxon>Pocilloporidae</taxon>
        <taxon>Pocillopora</taxon>
    </lineage>
</organism>
<dbReference type="InterPro" id="IPR052603">
    <property type="entry name" value="EFCB6"/>
</dbReference>
<evidence type="ECO:0000256" key="1">
    <source>
        <dbReference type="ARBA" id="ARBA00022837"/>
    </source>
</evidence>
<evidence type="ECO:0000313" key="5">
    <source>
        <dbReference type="Proteomes" id="UP000275408"/>
    </source>
</evidence>
<dbReference type="Gene3D" id="1.10.238.10">
    <property type="entry name" value="EF-hand"/>
    <property type="match status" value="6"/>
</dbReference>
<dbReference type="InterPro" id="IPR002048">
    <property type="entry name" value="EF_hand_dom"/>
</dbReference>
<dbReference type="PROSITE" id="PS50222">
    <property type="entry name" value="EF_HAND_2"/>
    <property type="match status" value="4"/>
</dbReference>
<evidence type="ECO:0000259" key="3">
    <source>
        <dbReference type="PROSITE" id="PS50222"/>
    </source>
</evidence>
<proteinExistence type="predicted"/>
<dbReference type="PANTHER" id="PTHR20875">
    <property type="entry name" value="EF-HAND CALCIUM-BINDING DOMAIN-CONTAINING PROTEIN 6-RELATED"/>
    <property type="match status" value="1"/>
</dbReference>
<dbReference type="PANTHER" id="PTHR20875:SF0">
    <property type="entry name" value="GH12158P"/>
    <property type="match status" value="1"/>
</dbReference>
<feature type="region of interest" description="Disordered" evidence="2">
    <location>
        <begin position="49"/>
        <end position="100"/>
    </location>
</feature>
<feature type="compositionally biased region" description="Basic and acidic residues" evidence="2">
    <location>
        <begin position="620"/>
        <end position="637"/>
    </location>
</feature>
<feature type="region of interest" description="Disordered" evidence="2">
    <location>
        <begin position="765"/>
        <end position="800"/>
    </location>
</feature>
<protein>
    <recommendedName>
        <fullName evidence="3">EF-hand domain-containing protein</fullName>
    </recommendedName>
</protein>
<feature type="region of interest" description="Disordered" evidence="2">
    <location>
        <begin position="589"/>
        <end position="637"/>
    </location>
</feature>
<dbReference type="InterPro" id="IPR011992">
    <property type="entry name" value="EF-hand-dom_pair"/>
</dbReference>
<dbReference type="AlphaFoldDB" id="A0A3M6UL56"/>
<dbReference type="Pfam" id="PF13499">
    <property type="entry name" value="EF-hand_7"/>
    <property type="match status" value="1"/>
</dbReference>
<feature type="domain" description="EF-hand" evidence="3">
    <location>
        <begin position="821"/>
        <end position="856"/>
    </location>
</feature>
<gene>
    <name evidence="4" type="ORF">pdam_00013891</name>
</gene>
<evidence type="ECO:0000256" key="2">
    <source>
        <dbReference type="SAM" id="MobiDB-lite"/>
    </source>
</evidence>
<sequence length="1003" mass="114815">MADVIASPRQDLPKKLPALPVIEHPGLRRSEENNDLLQIRGNSREATAIVDEGNDSLPPLRRRTSQQGRKGHSRVLTWPLGQGKGKTSNSSGPALEKPSHKLSAEELEDLIREKLLTRISGLRQLFRSNDPMGKGNVSREALANILYHLCGYLTSDQISGVLKRLGLDTQSTISFENFVHHFQDNETLTKEWVDPVLRPPSHFNYLANLPANRLRQRQREIALEQKHAVHKQGQKKTPPKLFSALEVFPQLKRRVQQGTLSYAKLLPPSCFDADGMVLKPQLRTALQVLGYQMYEEEFEKVWDRFDKTGLGAVNSVVFFKTLGVNPFYEFPKKVKQLPSTEPEKEEEEQKVSSEKEHDDEEEVRLHSAHAEAGRDLPQEEKSTSAGQNRVLTLFAEKFKEGYTQVVNSFKKYDPEDTGQISKADFRKALSEYRLQLGPVETEHFLQRCGMREHSMVPYKKLMDLYLDRSEKGQLQAVLDDPKHRFNRSRDSALGSTTAFDAEARLLDIIQADFLALLGAFKQLDRDNLGVIKRYQFKELLEARFKMKVTDDELTSVLRPLLEDTNHSLIPYARFLELFSSPRQHKEVSINVKIPSPSTANVKPTTSPKDFNSPRRPLSRKSQERSASHTETAKKESQPRNVLQLFSLVREILTEKFQVIQKTFQGMDQLKKGYLSKGMFLRLFERYELKFTSPEVDLLWSKLPVEKDGMVSFAHLVEFSFLNFNVTTAGEESGQAASGECIFSCLSRVLQDYAKSLSHNRLESVAEEKGVDSDSFPTPPSVVAPEDQAESPTEDKTLPPLKTQNKLSVEEILKNIKQQVCSQWSEMRNAFNAVDKEGSATLEFDDFKGVMKRFCKDMTDEECLSLCWKFDRRKNSRVCYLEFLKKFLPTMPVKVDHLGPMAPVTRYLTKAAWLDGKRAQEAVDTVVDKIRNQMISDWKGLRRAFRKMDSLGDGFVSVTDFKATMYRFNFPLNEEDFFHIFSVFDENMEGRISYVEFMRRSLSE</sequence>
<dbReference type="SUPFAM" id="SSF47473">
    <property type="entry name" value="EF-hand"/>
    <property type="match status" value="4"/>
</dbReference>
<dbReference type="PROSITE" id="PS00018">
    <property type="entry name" value="EF_HAND_1"/>
    <property type="match status" value="1"/>
</dbReference>
<feature type="compositionally biased region" description="Basic and acidic residues" evidence="2">
    <location>
        <begin position="347"/>
        <end position="356"/>
    </location>
</feature>
<feature type="region of interest" description="Disordered" evidence="2">
    <location>
        <begin position="337"/>
        <end position="386"/>
    </location>
</feature>
<feature type="compositionally biased region" description="Polar residues" evidence="2">
    <location>
        <begin position="595"/>
        <end position="609"/>
    </location>
</feature>
<feature type="compositionally biased region" description="Basic and acidic residues" evidence="2">
    <location>
        <begin position="363"/>
        <end position="382"/>
    </location>
</feature>
<feature type="domain" description="EF-hand" evidence="3">
    <location>
        <begin position="400"/>
        <end position="435"/>
    </location>
</feature>
<comment type="caution">
    <text evidence="4">The sequence shown here is derived from an EMBL/GenBank/DDBJ whole genome shotgun (WGS) entry which is preliminary data.</text>
</comment>
<dbReference type="STRING" id="46731.A0A3M6UL56"/>
<name>A0A3M6UL56_POCDA</name>